<evidence type="ECO:0000259" key="1">
    <source>
        <dbReference type="Pfam" id="PF25473"/>
    </source>
</evidence>
<evidence type="ECO:0000313" key="2">
    <source>
        <dbReference type="Proteomes" id="UP000515154"/>
    </source>
</evidence>
<dbReference type="PANTHER" id="PTHR21845">
    <property type="entry name" value="TRANSMEMBRANE ANCHOR PROTEIN 1"/>
    <property type="match status" value="1"/>
</dbReference>
<keyword evidence="2" id="KW-1185">Reference proteome</keyword>
<sequence length="196" mass="22289">MESKSGVSEAENGPYGNIYIICLSILATIVIMVISAMYTIRNIKRIWFLGNRKTRKRNNPTATANTENKNIKKDSSNNDGTQGKVNVQDNPPNNTNGNDDSKNCKETCCEETQNPQTNSDIDPMQFCQHIPSEVKKAKQRLTLKNIQLSEKELEEERAIQRHQLEEMFNLMKAQGDKFGLADISEMKQQMNLYSIN</sequence>
<dbReference type="PANTHER" id="PTHR21845:SF2">
    <property type="entry name" value="MATRIX-REMODELING-ASSOCIATED PROTEIN 7"/>
    <property type="match status" value="1"/>
</dbReference>
<dbReference type="Proteomes" id="UP000515154">
    <property type="component" value="Linkage group LG5"/>
</dbReference>
<dbReference type="InterPro" id="IPR057534">
    <property type="entry name" value="MXRA7_helical"/>
</dbReference>
<feature type="domain" description="Matrix-remodeling-associated protein 7 helical" evidence="1">
    <location>
        <begin position="135"/>
        <end position="194"/>
    </location>
</feature>
<dbReference type="AlphaFoldDB" id="A0A6P7SFJ2"/>
<name>A0A6P7SFJ2_9MOLL</name>
<reference evidence="3" key="1">
    <citation type="submission" date="2025-08" db="UniProtKB">
        <authorList>
            <consortium name="RefSeq"/>
        </authorList>
    </citation>
    <scope>IDENTIFICATION</scope>
</reference>
<dbReference type="RefSeq" id="XP_029636728.1">
    <property type="nucleotide sequence ID" value="XM_029780868.2"/>
</dbReference>
<gene>
    <name evidence="3" type="primary">LOC115212060</name>
</gene>
<evidence type="ECO:0000313" key="3">
    <source>
        <dbReference type="RefSeq" id="XP_029636728.1"/>
    </source>
</evidence>
<dbReference type="Pfam" id="PF25473">
    <property type="entry name" value="MXRA7_helical"/>
    <property type="match status" value="1"/>
</dbReference>
<proteinExistence type="predicted"/>
<dbReference type="InterPro" id="IPR026622">
    <property type="entry name" value="Mxra7"/>
</dbReference>
<dbReference type="KEGG" id="osn:115212060"/>
<protein>
    <submittedName>
        <fullName evidence="3">Matrix-remodeling-associated protein 7 isoform X1</fullName>
    </submittedName>
</protein>
<accession>A0A6P7SFJ2</accession>
<organism evidence="2 3">
    <name type="scientific">Octopus sinensis</name>
    <name type="common">East Asian common octopus</name>
    <dbReference type="NCBI Taxonomy" id="2607531"/>
    <lineage>
        <taxon>Eukaryota</taxon>
        <taxon>Metazoa</taxon>
        <taxon>Spiralia</taxon>
        <taxon>Lophotrochozoa</taxon>
        <taxon>Mollusca</taxon>
        <taxon>Cephalopoda</taxon>
        <taxon>Coleoidea</taxon>
        <taxon>Octopodiformes</taxon>
        <taxon>Octopoda</taxon>
        <taxon>Incirrata</taxon>
        <taxon>Octopodidae</taxon>
        <taxon>Octopus</taxon>
    </lineage>
</organism>